<evidence type="ECO:0000313" key="6">
    <source>
        <dbReference type="EMBL" id="EMJ5134272.1"/>
    </source>
</evidence>
<keyword evidence="3" id="KW-0238">DNA-binding</keyword>
<dbReference type="PANTHER" id="PTHR30408">
    <property type="entry name" value="TYPE-1 RESTRICTION ENZYME ECOKI SPECIFICITY PROTEIN"/>
    <property type="match status" value="1"/>
</dbReference>
<dbReference type="InterPro" id="IPR044946">
    <property type="entry name" value="Restrct_endonuc_typeI_TRD_sf"/>
</dbReference>
<comment type="similarity">
    <text evidence="1">Belongs to the type-I restriction system S methylase family.</text>
</comment>
<dbReference type="SUPFAM" id="SSF116734">
    <property type="entry name" value="DNA methylase specificity domain"/>
    <property type="match status" value="2"/>
</dbReference>
<dbReference type="PANTHER" id="PTHR30408:SF12">
    <property type="entry name" value="TYPE I RESTRICTION ENZYME MJAVIII SPECIFICITY SUBUNIT"/>
    <property type="match status" value="1"/>
</dbReference>
<reference evidence="6" key="1">
    <citation type="submission" date="2024-02" db="EMBL/GenBank/DDBJ databases">
        <authorList>
            <consortium name="Clinical and Environmental Microbiology Branch: Whole genome sequencing antimicrobial resistance pathogens in the healthcare setting"/>
        </authorList>
    </citation>
    <scope>NUCLEOTIDE SEQUENCE</scope>
    <source>
        <strain evidence="6">2021GO-0154</strain>
    </source>
</reference>
<accession>A0AAI9GFW3</accession>
<gene>
    <name evidence="6" type="ORF">RG298_002001</name>
</gene>
<sequence>MVPEGWKAYSLIDITKWSSGSTPSKSENDFWGGDIPWISAVSMKGIFYSDSDLKVTEKALKHSAKVANENDILLLVRGSMLWNKIPVGIATRAMAFNQDVKCIKANTKKVDVRFLLYWFLAKEKHLLGMVTGTGIGAGKLDTSELQSLDIYLPCLSEQKKIAKILSTWDNAIATTEKLIATSQQQKKALMQQLLTGKKRLVNPETGKAFEGDWKKVELGKLLDYKQPTPYLVKSTEYSDEYPTPVLTAGKTFILGYSNEDFGIFSEELPVIIFDDFTTASKFVNFPFKAKSSAMKILIAKDGVSIKYVYEAMQVLNYPVGGHQRHWISIFANLVIELPEPEEQQKIASVLTAADKEIELLQAKLAHLKDEKKALMQQLLTGKRRVKVDENVAA</sequence>
<evidence type="ECO:0000259" key="5">
    <source>
        <dbReference type="Pfam" id="PF01420"/>
    </source>
</evidence>
<proteinExistence type="inferred from homology"/>
<dbReference type="CDD" id="cd17249">
    <property type="entry name" value="RMtype1_S_EcoR124I-TRD2-CR2_like"/>
    <property type="match status" value="1"/>
</dbReference>
<dbReference type="GO" id="GO:0004519">
    <property type="term" value="F:endonuclease activity"/>
    <property type="evidence" value="ECO:0007669"/>
    <property type="project" value="UniProtKB-KW"/>
</dbReference>
<dbReference type="Gene3D" id="1.10.287.1120">
    <property type="entry name" value="Bipartite methylase S protein"/>
    <property type="match status" value="1"/>
</dbReference>
<keyword evidence="6" id="KW-0540">Nuclease</keyword>
<organism evidence="6">
    <name type="scientific">Providencia stuartii</name>
    <dbReference type="NCBI Taxonomy" id="588"/>
    <lineage>
        <taxon>Bacteria</taxon>
        <taxon>Pseudomonadati</taxon>
        <taxon>Pseudomonadota</taxon>
        <taxon>Gammaproteobacteria</taxon>
        <taxon>Enterobacterales</taxon>
        <taxon>Morganellaceae</taxon>
        <taxon>Providencia</taxon>
    </lineage>
</organism>
<feature type="coiled-coil region" evidence="4">
    <location>
        <begin position="350"/>
        <end position="377"/>
    </location>
</feature>
<keyword evidence="4" id="KW-0175">Coiled coil</keyword>
<name>A0AAI9GFW3_PROST</name>
<dbReference type="GO" id="GO:0003677">
    <property type="term" value="F:DNA binding"/>
    <property type="evidence" value="ECO:0007669"/>
    <property type="project" value="UniProtKB-KW"/>
</dbReference>
<evidence type="ECO:0000256" key="4">
    <source>
        <dbReference type="SAM" id="Coils"/>
    </source>
</evidence>
<dbReference type="Pfam" id="PF01420">
    <property type="entry name" value="Methylase_S"/>
    <property type="match status" value="2"/>
</dbReference>
<dbReference type="Gene3D" id="3.90.220.20">
    <property type="entry name" value="DNA methylase specificity domains"/>
    <property type="match status" value="2"/>
</dbReference>
<keyword evidence="2" id="KW-0680">Restriction system</keyword>
<evidence type="ECO:0000256" key="3">
    <source>
        <dbReference type="ARBA" id="ARBA00023125"/>
    </source>
</evidence>
<evidence type="ECO:0000256" key="1">
    <source>
        <dbReference type="ARBA" id="ARBA00010923"/>
    </source>
</evidence>
<dbReference type="InterPro" id="IPR000055">
    <property type="entry name" value="Restrct_endonuc_typeI_TRD"/>
</dbReference>
<protein>
    <submittedName>
        <fullName evidence="6">Restriction endonuclease subunit S</fullName>
    </submittedName>
</protein>
<dbReference type="GO" id="GO:0009307">
    <property type="term" value="P:DNA restriction-modification system"/>
    <property type="evidence" value="ECO:0007669"/>
    <property type="project" value="UniProtKB-KW"/>
</dbReference>
<feature type="domain" description="Type I restriction modification DNA specificity" evidence="5">
    <location>
        <begin position="3"/>
        <end position="180"/>
    </location>
</feature>
<dbReference type="InterPro" id="IPR052021">
    <property type="entry name" value="Type-I_RS_S_subunit"/>
</dbReference>
<evidence type="ECO:0000256" key="2">
    <source>
        <dbReference type="ARBA" id="ARBA00022747"/>
    </source>
</evidence>
<keyword evidence="6" id="KW-0255">Endonuclease</keyword>
<dbReference type="CDD" id="cd17274">
    <property type="entry name" value="RMtype1_S_Eco540ANI-TRD1-CR1_like"/>
    <property type="match status" value="1"/>
</dbReference>
<feature type="domain" description="Type I restriction modification DNA specificity" evidence="5">
    <location>
        <begin position="212"/>
        <end position="368"/>
    </location>
</feature>
<dbReference type="EMBL" id="ABMABF030000006">
    <property type="protein sequence ID" value="EMJ5134272.1"/>
    <property type="molecule type" value="Genomic_DNA"/>
</dbReference>
<keyword evidence="6" id="KW-0378">Hydrolase</keyword>
<dbReference type="AlphaFoldDB" id="A0AAI9GFW3"/>
<comment type="caution">
    <text evidence="6">The sequence shown here is derived from an EMBL/GenBank/DDBJ whole genome shotgun (WGS) entry which is preliminary data.</text>
</comment>